<sequence length="1375" mass="155823">MEKGVNVWLRDDQEDDWYRAVVVGLSDSSSHNCQVRLRVHEGPQARTETTLSLDIHALENEELTTLLLANNHDMDLVEDLIQLPHLHEPGICHALQKRFEINEIYTFTGEILLAINPFQNVGIYTEKIRRKYIRNGEKRAIGADVLDMPPHVFSVADKAYRNLCSPLFGKQGTTTESQSILVSGESGAGKTESTKFIMEYLATLSKSQKGRMTEQETSVIEKILSSNPILESFGNARTIRNDNSSRFGKFIKLHFSVAGQLIGASIQTYLLEKVRLAYQAETERNYHIFYELLAGSSSEEKKRWYLPSNSSELHYLNQSTCNKRKDGIDDRIQFSNLKKAMHVMGFLPTEIDAILSTIAMLLHLGNLTFDKVVNDESGMDGSKIHAHTKSLQFVSNYFEVDRLGLEQLLCFRKIKAKDDTYVINQSVEDAGNTRDAMARYIYGQLFDWLVDRINRRVECEYETEKHFIGLLDIFGFEDLSHNSFEQLCINYANERLQQHFNRTVLRLEQEMYEREAIEWSFINFPDNSACIDLIQAKPCGILNVLDEECIVPQGNDQNFARKLYRQHADHPHFSADSTHQASHLFVVHHYAAQVVYDTFGFCDKNKDALCSEVVNFIKRSTKPFAASLVKVPSRNKTVVVEGSRRVQASRSAVNNTGGLNRCSLGTQFRNQLKALLDTIGVTSCHYVRCLKPNDTAAPSKFISRRVCDQLRAGGVLEAVRVNRAGYPVRMSHQQFLKRYRPLATGTYLRKLRESKAIQNDCDPSNRKEMAQLLVAFLLRAQSEKYRRVSTNCDEEAQEAASDLACVSGIEVGLTRVFFRRVAIQFVEAQLAKRHAEFIVIIQAIIRGFVQFHRYKRQKSACLRIQSCVRGFLVRTKSIEREKRRRAEADKASQLQKIKDDSLLSDPNQIRTRQSSDPISDDSSDESSRPTGVSLKNAAELNDRGTLRLRFTRDYAYDEDISGRLTLGDRTRSVIMDPGDTVLHVAANCCNAHDVLRLLQNGSDINARNRRDRTPLHTASVHGNVQVVGILLDWDADVLAQDADGNTPLHLARDPKVALMLLEAGCTPNIVNVEGRTTLIDAVDRGDHLIVDALLQFKADVLFRELKHNQTALHLAVRKGHYTIIMALCKSDDAKELILLTDRNGNNVLHFAVSRDRKNGFRLVDFLIKQGAQVDKVNSRFQTPLVVHIMTTRQTDAAITELFLSKRSDPNVSLADGSTLLHIAAERELIDISCMLLQYGAHLNHPDSRGRYVSDIIHRKHLKKLYSAITSPPSWIEPSTRRTCMLCENNFKFGSRRHHCRHCGRVCCGECSTFSVEANRFPKDFPVRNSGGGKSGKDPQRVCRTCHGVFKMRSAQKESKSGFIARVLGYEWEQES</sequence>
<keyword evidence="7 11" id="KW-0505">Motor protein</keyword>
<evidence type="ECO:0000256" key="11">
    <source>
        <dbReference type="PROSITE-ProRule" id="PRU00782"/>
    </source>
</evidence>
<dbReference type="Pfam" id="PF00063">
    <property type="entry name" value="Myosin_head"/>
    <property type="match status" value="1"/>
</dbReference>
<dbReference type="Gene3D" id="1.20.58.530">
    <property type="match status" value="1"/>
</dbReference>
<evidence type="ECO:0000256" key="12">
    <source>
        <dbReference type="SAM" id="MobiDB-lite"/>
    </source>
</evidence>
<dbReference type="GO" id="GO:0016459">
    <property type="term" value="C:myosin complex"/>
    <property type="evidence" value="ECO:0007669"/>
    <property type="project" value="UniProtKB-KW"/>
</dbReference>
<dbReference type="SMART" id="SM00242">
    <property type="entry name" value="MYSc"/>
    <property type="match status" value="1"/>
</dbReference>
<dbReference type="Pfam" id="PF00023">
    <property type="entry name" value="Ank"/>
    <property type="match status" value="1"/>
</dbReference>
<dbReference type="Pfam" id="PF01363">
    <property type="entry name" value="FYVE"/>
    <property type="match status" value="1"/>
</dbReference>
<accession>F0WJ44</accession>
<evidence type="ECO:0000256" key="8">
    <source>
        <dbReference type="ARBA" id="ARBA00023203"/>
    </source>
</evidence>
<name>F0WJ44_9STRA</name>
<evidence type="ECO:0000256" key="10">
    <source>
        <dbReference type="PROSITE-ProRule" id="PRU00091"/>
    </source>
</evidence>
<dbReference type="FunFam" id="1.10.10.820:FF:000001">
    <property type="entry name" value="Myosin heavy chain"/>
    <property type="match status" value="1"/>
</dbReference>
<evidence type="ECO:0000256" key="4">
    <source>
        <dbReference type="ARBA" id="ARBA00022833"/>
    </source>
</evidence>
<dbReference type="EMBL" id="FR824163">
    <property type="protein sequence ID" value="CCA21290.1"/>
    <property type="molecule type" value="Genomic_DNA"/>
</dbReference>
<dbReference type="PROSITE" id="PS50178">
    <property type="entry name" value="ZF_FYVE"/>
    <property type="match status" value="1"/>
</dbReference>
<dbReference type="SMART" id="SM00064">
    <property type="entry name" value="FYVE"/>
    <property type="match status" value="1"/>
</dbReference>
<keyword evidence="8 11" id="KW-0009">Actin-binding</keyword>
<dbReference type="HOGENOM" id="CLU_000192_7_15_1"/>
<feature type="repeat" description="ANK" evidence="9">
    <location>
        <begin position="977"/>
        <end position="1009"/>
    </location>
</feature>
<evidence type="ECO:0000256" key="9">
    <source>
        <dbReference type="PROSITE-ProRule" id="PRU00023"/>
    </source>
</evidence>
<dbReference type="CDD" id="cd00124">
    <property type="entry name" value="MYSc"/>
    <property type="match status" value="1"/>
</dbReference>
<dbReference type="InterPro" id="IPR017455">
    <property type="entry name" value="Znf_FYVE-rel"/>
</dbReference>
<dbReference type="InterPro" id="IPR000306">
    <property type="entry name" value="Znf_FYVE"/>
</dbReference>
<dbReference type="InterPro" id="IPR011011">
    <property type="entry name" value="Znf_FYVE_PHD"/>
</dbReference>
<dbReference type="Gene3D" id="1.20.5.190">
    <property type="match status" value="1"/>
</dbReference>
<evidence type="ECO:0000256" key="2">
    <source>
        <dbReference type="ARBA" id="ARBA00022741"/>
    </source>
</evidence>
<reference evidence="15" key="2">
    <citation type="submission" date="2011-02" db="EMBL/GenBank/DDBJ databases">
        <authorList>
            <person name="MacLean D."/>
        </authorList>
    </citation>
    <scope>NUCLEOTIDE SEQUENCE</scope>
</reference>
<dbReference type="PROSITE" id="PS51456">
    <property type="entry name" value="MYOSIN_MOTOR"/>
    <property type="match status" value="1"/>
</dbReference>
<dbReference type="Gene3D" id="1.20.120.720">
    <property type="entry name" value="Myosin VI head, motor domain, U50 subdomain"/>
    <property type="match status" value="1"/>
</dbReference>
<dbReference type="GO" id="GO:0007015">
    <property type="term" value="P:actin filament organization"/>
    <property type="evidence" value="ECO:0007669"/>
    <property type="project" value="TreeGrafter"/>
</dbReference>
<dbReference type="GO" id="GO:0000146">
    <property type="term" value="F:microfilament motor activity"/>
    <property type="evidence" value="ECO:0007669"/>
    <property type="project" value="TreeGrafter"/>
</dbReference>
<evidence type="ECO:0000259" key="14">
    <source>
        <dbReference type="PROSITE" id="PS51456"/>
    </source>
</evidence>
<dbReference type="InterPro" id="IPR036961">
    <property type="entry name" value="Kinesin_motor_dom_sf"/>
</dbReference>
<reference evidence="15" key="1">
    <citation type="journal article" date="2011" name="PLoS Biol.">
        <title>Gene gain and loss during evolution of obligate parasitism in the white rust pathogen of Arabidopsis thaliana.</title>
        <authorList>
            <person name="Kemen E."/>
            <person name="Gardiner A."/>
            <person name="Schultz-Larsen T."/>
            <person name="Kemen A.C."/>
            <person name="Balmuth A.L."/>
            <person name="Robert-Seilaniantz A."/>
            <person name="Bailey K."/>
            <person name="Holub E."/>
            <person name="Studholme D.J."/>
            <person name="Maclean D."/>
            <person name="Jones J.D."/>
        </authorList>
    </citation>
    <scope>NUCLEOTIDE SEQUENCE</scope>
</reference>
<dbReference type="PROSITE" id="PS50096">
    <property type="entry name" value="IQ"/>
    <property type="match status" value="2"/>
</dbReference>
<dbReference type="InterPro" id="IPR027417">
    <property type="entry name" value="P-loop_NTPase"/>
</dbReference>
<dbReference type="Gene3D" id="3.30.40.10">
    <property type="entry name" value="Zinc/RING finger domain, C3HC4 (zinc finger)"/>
    <property type="match status" value="1"/>
</dbReference>
<feature type="region of interest" description="Disordered" evidence="12">
    <location>
        <begin position="905"/>
        <end position="933"/>
    </location>
</feature>
<feature type="repeat" description="ANK" evidence="9">
    <location>
        <begin position="1143"/>
        <end position="1178"/>
    </location>
</feature>
<evidence type="ECO:0000256" key="6">
    <source>
        <dbReference type="ARBA" id="ARBA00023123"/>
    </source>
</evidence>
<keyword evidence="9" id="KW-0040">ANK repeat</keyword>
<dbReference type="SMART" id="SM00248">
    <property type="entry name" value="ANK"/>
    <property type="match status" value="8"/>
</dbReference>
<dbReference type="SUPFAM" id="SSF57903">
    <property type="entry name" value="FYVE/PHD zinc finger"/>
    <property type="match status" value="1"/>
</dbReference>
<dbReference type="Gene3D" id="1.25.40.20">
    <property type="entry name" value="Ankyrin repeat-containing domain"/>
    <property type="match status" value="2"/>
</dbReference>
<feature type="domain" description="Myosin motor" evidence="14">
    <location>
        <begin position="75"/>
        <end position="831"/>
    </location>
</feature>
<dbReference type="PRINTS" id="PR00193">
    <property type="entry name" value="MYOSINHEAVY"/>
</dbReference>
<dbReference type="Pfam" id="PF00612">
    <property type="entry name" value="IQ"/>
    <property type="match status" value="1"/>
</dbReference>
<dbReference type="PANTHER" id="PTHR13140:SF845">
    <property type="entry name" value="MYOSIN-LIKE PROTEIN"/>
    <property type="match status" value="1"/>
</dbReference>
<dbReference type="PROSITE" id="PS50088">
    <property type="entry name" value="ANK_REPEAT"/>
    <property type="match status" value="4"/>
</dbReference>
<feature type="region of interest" description="Actin-binding" evidence="11">
    <location>
        <begin position="672"/>
        <end position="694"/>
    </location>
</feature>
<gene>
    <name evidence="15" type="primary">AlNc14C118G6575</name>
    <name evidence="15" type="ORF">ALNC14_074330</name>
</gene>
<dbReference type="GO" id="GO:0008270">
    <property type="term" value="F:zinc ion binding"/>
    <property type="evidence" value="ECO:0007669"/>
    <property type="project" value="UniProtKB-KW"/>
</dbReference>
<organism evidence="15">
    <name type="scientific">Albugo laibachii Nc14</name>
    <dbReference type="NCBI Taxonomy" id="890382"/>
    <lineage>
        <taxon>Eukaryota</taxon>
        <taxon>Sar</taxon>
        <taxon>Stramenopiles</taxon>
        <taxon>Oomycota</taxon>
        <taxon>Peronosporomycetes</taxon>
        <taxon>Albuginales</taxon>
        <taxon>Albuginaceae</taxon>
        <taxon>Albugo</taxon>
    </lineage>
</organism>
<keyword evidence="4" id="KW-0862">Zinc</keyword>
<dbReference type="PANTHER" id="PTHR13140">
    <property type="entry name" value="MYOSIN"/>
    <property type="match status" value="1"/>
</dbReference>
<evidence type="ECO:0000256" key="1">
    <source>
        <dbReference type="ARBA" id="ARBA00022723"/>
    </source>
</evidence>
<dbReference type="Gene3D" id="3.40.850.10">
    <property type="entry name" value="Kinesin motor domain"/>
    <property type="match status" value="1"/>
</dbReference>
<dbReference type="InterPro" id="IPR000048">
    <property type="entry name" value="IQ_motif_EF-hand-BS"/>
</dbReference>
<dbReference type="PROSITE" id="PS50297">
    <property type="entry name" value="ANK_REP_REGION"/>
    <property type="match status" value="4"/>
</dbReference>
<dbReference type="Pfam" id="PF12796">
    <property type="entry name" value="Ank_2"/>
    <property type="match status" value="2"/>
</dbReference>
<feature type="repeat" description="ANK" evidence="9">
    <location>
        <begin position="1010"/>
        <end position="1042"/>
    </location>
</feature>
<evidence type="ECO:0000256" key="3">
    <source>
        <dbReference type="ARBA" id="ARBA00022771"/>
    </source>
</evidence>
<keyword evidence="5 11" id="KW-0067">ATP-binding</keyword>
<evidence type="ECO:0000256" key="7">
    <source>
        <dbReference type="ARBA" id="ARBA00023175"/>
    </source>
</evidence>
<dbReference type="Gene3D" id="1.10.10.820">
    <property type="match status" value="1"/>
</dbReference>
<proteinExistence type="inferred from homology"/>
<dbReference type="InterPro" id="IPR013083">
    <property type="entry name" value="Znf_RING/FYVE/PHD"/>
</dbReference>
<feature type="domain" description="FYVE-type" evidence="13">
    <location>
        <begin position="1277"/>
        <end position="1350"/>
    </location>
</feature>
<dbReference type="GO" id="GO:0005737">
    <property type="term" value="C:cytoplasm"/>
    <property type="evidence" value="ECO:0007669"/>
    <property type="project" value="TreeGrafter"/>
</dbReference>
<dbReference type="SUPFAM" id="SSF52540">
    <property type="entry name" value="P-loop containing nucleoside triphosphate hydrolases"/>
    <property type="match status" value="1"/>
</dbReference>
<protein>
    <submittedName>
        <fullName evidence="15">Myosinlike protein putative</fullName>
    </submittedName>
</protein>
<comment type="similarity">
    <text evidence="11">Belongs to the TRAFAC class myosin-kinesin ATPase superfamily. Myosin family.</text>
</comment>
<feature type="repeat" description="ANK" evidence="9">
    <location>
        <begin position="1215"/>
        <end position="1247"/>
    </location>
</feature>
<dbReference type="InterPro" id="IPR002110">
    <property type="entry name" value="Ankyrin_rpt"/>
</dbReference>
<keyword evidence="6 11" id="KW-0518">Myosin</keyword>
<keyword evidence="3 10" id="KW-0863">Zinc-finger</keyword>
<evidence type="ECO:0000256" key="5">
    <source>
        <dbReference type="ARBA" id="ARBA00022840"/>
    </source>
</evidence>
<dbReference type="InterPro" id="IPR001609">
    <property type="entry name" value="Myosin_head_motor_dom-like"/>
</dbReference>
<evidence type="ECO:0000313" key="15">
    <source>
        <dbReference type="EMBL" id="CCA21290.1"/>
    </source>
</evidence>
<feature type="binding site" evidence="11">
    <location>
        <begin position="184"/>
        <end position="191"/>
    </location>
    <ligand>
        <name>ATP</name>
        <dbReference type="ChEBI" id="CHEBI:30616"/>
    </ligand>
</feature>
<evidence type="ECO:0000259" key="13">
    <source>
        <dbReference type="PROSITE" id="PS50178"/>
    </source>
</evidence>
<dbReference type="Gene3D" id="6.20.240.20">
    <property type="match status" value="1"/>
</dbReference>
<dbReference type="SMART" id="SM00015">
    <property type="entry name" value="IQ"/>
    <property type="match status" value="2"/>
</dbReference>
<dbReference type="GO" id="GO:0005524">
    <property type="term" value="F:ATP binding"/>
    <property type="evidence" value="ECO:0007669"/>
    <property type="project" value="UniProtKB-UniRule"/>
</dbReference>
<dbReference type="InterPro" id="IPR036770">
    <property type="entry name" value="Ankyrin_rpt-contain_sf"/>
</dbReference>
<dbReference type="GO" id="GO:0051015">
    <property type="term" value="F:actin filament binding"/>
    <property type="evidence" value="ECO:0007669"/>
    <property type="project" value="TreeGrafter"/>
</dbReference>
<keyword evidence="2 11" id="KW-0547">Nucleotide-binding</keyword>
<dbReference type="SUPFAM" id="SSF48403">
    <property type="entry name" value="Ankyrin repeat"/>
    <property type="match status" value="1"/>
</dbReference>
<keyword evidence="1" id="KW-0479">Metal-binding</keyword>
<dbReference type="GO" id="GO:0016020">
    <property type="term" value="C:membrane"/>
    <property type="evidence" value="ECO:0007669"/>
    <property type="project" value="TreeGrafter"/>
</dbReference>